<gene>
    <name evidence="9" type="ORF">HNR71_003796</name>
    <name evidence="10" type="ORF">HPO96_03220</name>
</gene>
<dbReference type="CDD" id="cd14014">
    <property type="entry name" value="STKc_PknB_like"/>
    <property type="match status" value="1"/>
</dbReference>
<dbReference type="EMBL" id="JABJRC010000001">
    <property type="protein sequence ID" value="NOL39247.1"/>
    <property type="molecule type" value="Genomic_DNA"/>
</dbReference>
<name>A0A7Y4KV66_9ACTN</name>
<reference evidence="9 12" key="2">
    <citation type="submission" date="2020-08" db="EMBL/GenBank/DDBJ databases">
        <title>Sequencing the genomes of 1000 actinobacteria strains.</title>
        <authorList>
            <person name="Klenk H.-P."/>
        </authorList>
    </citation>
    <scope>NUCLEOTIDE SEQUENCE [LARGE SCALE GENOMIC DNA]</scope>
    <source>
        <strain evidence="9 12">DSM 15626</strain>
    </source>
</reference>
<sequence>MIVEVPGYRLAEPLGAGATGVVYAASRLADGGSVAVKVVHPELVDPQYRDRLRREARLAASVVHPGVVRVHEVGGERDQAWLVMDRLSGPDLQALLDDEGPLPAARVVELLGAVADAVDAVHRAGVIHRDLKPANIILDGDRPLVADFGVARQLASLESTTGLDLSGDAWLRSASGPALGSMAGTVAYMAPEQWRGEPATPATDVYALGGTLYALLTARRPHPQRTLPELAYAVAMHPPPTTATPYDPVIQRAMSKDPADRFPTAAAFATALREAGAGRTASAVPRWSRLAAVLRPVEGAEAVGDGRPAGRPFGRARGGKFVAGAAVIAVLGGVGAAFLAHGKESADEVLTVCAEDATVREAPRSRVIVATVYRGDHLVPIKPRDGDTWVQVRLPDGRTGWSLTEFVRRGC</sequence>
<keyword evidence="11" id="KW-1185">Reference proteome</keyword>
<dbReference type="SMART" id="SM00220">
    <property type="entry name" value="S_TKc"/>
    <property type="match status" value="1"/>
</dbReference>
<evidence type="ECO:0000313" key="11">
    <source>
        <dbReference type="Proteomes" id="UP000534306"/>
    </source>
</evidence>
<dbReference type="InterPro" id="IPR017441">
    <property type="entry name" value="Protein_kinase_ATP_BS"/>
</dbReference>
<dbReference type="GO" id="GO:0005524">
    <property type="term" value="F:ATP binding"/>
    <property type="evidence" value="ECO:0007669"/>
    <property type="project" value="UniProtKB-UniRule"/>
</dbReference>
<dbReference type="Proteomes" id="UP000534306">
    <property type="component" value="Unassembled WGS sequence"/>
</dbReference>
<evidence type="ECO:0000313" key="12">
    <source>
        <dbReference type="Proteomes" id="UP000553957"/>
    </source>
</evidence>
<keyword evidence="6 7" id="KW-0067">ATP-binding</keyword>
<dbReference type="RefSeq" id="WP_171670836.1">
    <property type="nucleotide sequence ID" value="NZ_BAAAGT010000003.1"/>
</dbReference>
<comment type="caution">
    <text evidence="10">The sequence shown here is derived from an EMBL/GenBank/DDBJ whole genome shotgun (WGS) entry which is preliminary data.</text>
</comment>
<evidence type="ECO:0000256" key="7">
    <source>
        <dbReference type="PROSITE-ProRule" id="PRU10141"/>
    </source>
</evidence>
<dbReference type="GO" id="GO:0004674">
    <property type="term" value="F:protein serine/threonine kinase activity"/>
    <property type="evidence" value="ECO:0007669"/>
    <property type="project" value="UniProtKB-KW"/>
</dbReference>
<dbReference type="Gene3D" id="1.10.510.10">
    <property type="entry name" value="Transferase(Phosphotransferase) domain 1"/>
    <property type="match status" value="1"/>
</dbReference>
<accession>A0A7Y4KV66</accession>
<keyword evidence="4 7" id="KW-0547">Nucleotide-binding</keyword>
<dbReference type="EC" id="2.7.11.1" evidence="1"/>
<evidence type="ECO:0000256" key="5">
    <source>
        <dbReference type="ARBA" id="ARBA00022777"/>
    </source>
</evidence>
<evidence type="ECO:0000256" key="3">
    <source>
        <dbReference type="ARBA" id="ARBA00022679"/>
    </source>
</evidence>
<dbReference type="EMBL" id="JACHKF010000001">
    <property type="protein sequence ID" value="MBB6568159.1"/>
    <property type="molecule type" value="Genomic_DNA"/>
</dbReference>
<evidence type="ECO:0000256" key="2">
    <source>
        <dbReference type="ARBA" id="ARBA00022527"/>
    </source>
</evidence>
<dbReference type="PROSITE" id="PS50011">
    <property type="entry name" value="PROTEIN_KINASE_DOM"/>
    <property type="match status" value="1"/>
</dbReference>
<dbReference type="PANTHER" id="PTHR43289">
    <property type="entry name" value="MITOGEN-ACTIVATED PROTEIN KINASE KINASE KINASE 20-RELATED"/>
    <property type="match status" value="1"/>
</dbReference>
<dbReference type="AlphaFoldDB" id="A0A7Y4KV66"/>
<evidence type="ECO:0000256" key="4">
    <source>
        <dbReference type="ARBA" id="ARBA00022741"/>
    </source>
</evidence>
<dbReference type="Gene3D" id="3.30.200.20">
    <property type="entry name" value="Phosphorylase Kinase, domain 1"/>
    <property type="match status" value="1"/>
</dbReference>
<dbReference type="Proteomes" id="UP000553957">
    <property type="component" value="Unassembled WGS sequence"/>
</dbReference>
<dbReference type="InterPro" id="IPR011009">
    <property type="entry name" value="Kinase-like_dom_sf"/>
</dbReference>
<reference evidence="10 11" key="1">
    <citation type="submission" date="2020-05" db="EMBL/GenBank/DDBJ databases">
        <title>Genome sequence of Kribbella sandramycini ATCC 39419.</title>
        <authorList>
            <person name="Maclea K.S."/>
            <person name="Fair J.L."/>
        </authorList>
    </citation>
    <scope>NUCLEOTIDE SEQUENCE [LARGE SCALE GENOMIC DNA]</scope>
    <source>
        <strain evidence="10 11">ATCC 39419</strain>
    </source>
</reference>
<dbReference type="PROSITE" id="PS00107">
    <property type="entry name" value="PROTEIN_KINASE_ATP"/>
    <property type="match status" value="1"/>
</dbReference>
<protein>
    <recommendedName>
        <fullName evidence="1">non-specific serine/threonine protein kinase</fullName>
        <ecNumber evidence="1">2.7.11.1</ecNumber>
    </recommendedName>
</protein>
<dbReference type="PROSITE" id="PS00108">
    <property type="entry name" value="PROTEIN_KINASE_ST"/>
    <property type="match status" value="1"/>
</dbReference>
<dbReference type="InterPro" id="IPR008271">
    <property type="entry name" value="Ser/Thr_kinase_AS"/>
</dbReference>
<evidence type="ECO:0000313" key="9">
    <source>
        <dbReference type="EMBL" id="MBB6568159.1"/>
    </source>
</evidence>
<evidence type="ECO:0000256" key="6">
    <source>
        <dbReference type="ARBA" id="ARBA00022840"/>
    </source>
</evidence>
<dbReference type="PANTHER" id="PTHR43289:SF6">
    <property type="entry name" value="SERINE_THREONINE-PROTEIN KINASE NEKL-3"/>
    <property type="match status" value="1"/>
</dbReference>
<evidence type="ECO:0000313" key="10">
    <source>
        <dbReference type="EMBL" id="NOL39247.1"/>
    </source>
</evidence>
<keyword evidence="2" id="KW-0723">Serine/threonine-protein kinase</keyword>
<dbReference type="SUPFAM" id="SSF56112">
    <property type="entry name" value="Protein kinase-like (PK-like)"/>
    <property type="match status" value="1"/>
</dbReference>
<dbReference type="Gene3D" id="2.30.30.40">
    <property type="entry name" value="SH3 Domains"/>
    <property type="match status" value="1"/>
</dbReference>
<dbReference type="Pfam" id="PF00069">
    <property type="entry name" value="Pkinase"/>
    <property type="match status" value="1"/>
</dbReference>
<dbReference type="InterPro" id="IPR000719">
    <property type="entry name" value="Prot_kinase_dom"/>
</dbReference>
<keyword evidence="3" id="KW-0808">Transferase</keyword>
<evidence type="ECO:0000259" key="8">
    <source>
        <dbReference type="PROSITE" id="PS50011"/>
    </source>
</evidence>
<organism evidence="10 11">
    <name type="scientific">Kribbella sandramycini</name>
    <dbReference type="NCBI Taxonomy" id="60450"/>
    <lineage>
        <taxon>Bacteria</taxon>
        <taxon>Bacillati</taxon>
        <taxon>Actinomycetota</taxon>
        <taxon>Actinomycetes</taxon>
        <taxon>Propionibacteriales</taxon>
        <taxon>Kribbellaceae</taxon>
        <taxon>Kribbella</taxon>
    </lineage>
</organism>
<proteinExistence type="predicted"/>
<evidence type="ECO:0000256" key="1">
    <source>
        <dbReference type="ARBA" id="ARBA00012513"/>
    </source>
</evidence>
<feature type="binding site" evidence="7">
    <location>
        <position position="37"/>
    </location>
    <ligand>
        <name>ATP</name>
        <dbReference type="ChEBI" id="CHEBI:30616"/>
    </ligand>
</feature>
<feature type="domain" description="Protein kinase" evidence="8">
    <location>
        <begin position="8"/>
        <end position="273"/>
    </location>
</feature>
<keyword evidence="5 10" id="KW-0418">Kinase</keyword>